<dbReference type="GO" id="GO:0005524">
    <property type="term" value="F:ATP binding"/>
    <property type="evidence" value="ECO:0007669"/>
    <property type="project" value="UniProtKB-KW"/>
</dbReference>
<dbReference type="RefSeq" id="WP_101671129.1">
    <property type="nucleotide sequence ID" value="NZ_NMYC01000001.1"/>
</dbReference>
<dbReference type="Pfam" id="PF17758">
    <property type="entry name" value="Prot_ATP_ID_OB_N"/>
    <property type="match status" value="1"/>
</dbReference>
<dbReference type="InterPro" id="IPR027417">
    <property type="entry name" value="P-loop_NTPase"/>
</dbReference>
<dbReference type="AlphaFoldDB" id="A0A2N5J2N3"/>
<evidence type="ECO:0000256" key="5">
    <source>
        <dbReference type="SAM" id="Coils"/>
    </source>
</evidence>
<evidence type="ECO:0000259" key="7">
    <source>
        <dbReference type="SMART" id="SM00382"/>
    </source>
</evidence>
<evidence type="ECO:0000256" key="3">
    <source>
        <dbReference type="ARBA" id="ARBA00023054"/>
    </source>
</evidence>
<proteinExistence type="inferred from homology"/>
<dbReference type="InterPro" id="IPR032501">
    <property type="entry name" value="Prot_ATP_ID_OB_2nd"/>
</dbReference>
<dbReference type="InterPro" id="IPR003593">
    <property type="entry name" value="AAA+_ATPase"/>
</dbReference>
<keyword evidence="1 4" id="KW-0547">Nucleotide-binding</keyword>
<dbReference type="Proteomes" id="UP000234935">
    <property type="component" value="Unassembled WGS sequence"/>
</dbReference>
<keyword evidence="9" id="KW-1185">Reference proteome</keyword>
<dbReference type="Pfam" id="PF00004">
    <property type="entry name" value="AAA"/>
    <property type="match status" value="1"/>
</dbReference>
<dbReference type="GO" id="GO:0010498">
    <property type="term" value="P:proteasomal protein catabolic process"/>
    <property type="evidence" value="ECO:0007669"/>
    <property type="project" value="InterPro"/>
</dbReference>
<dbReference type="InterPro" id="IPR012340">
    <property type="entry name" value="NA-bd_OB-fold"/>
</dbReference>
<dbReference type="PANTHER" id="PTHR23077">
    <property type="entry name" value="AAA-FAMILY ATPASE"/>
    <property type="match status" value="1"/>
</dbReference>
<dbReference type="InterPro" id="IPR041626">
    <property type="entry name" value="Prot_ATP_ID_OB_N"/>
</dbReference>
<keyword evidence="2 4" id="KW-0067">ATP-binding</keyword>
<dbReference type="GO" id="GO:0000502">
    <property type="term" value="C:proteasome complex"/>
    <property type="evidence" value="ECO:0007669"/>
    <property type="project" value="InterPro"/>
</dbReference>
<protein>
    <submittedName>
        <fullName evidence="8">ATPase AAA</fullName>
    </submittedName>
</protein>
<sequence length="556" mass="59409">MHDPYVSGGPAADSPEALAAYADRLQAKNHALAAALRRATDELAKAKSQLEQFTRPPLGFATMLRLHECASDDHGVRHASVEVMHGARRMIVPVAAQVDAARLEPGMTLLLDENLVVVATAAAETVGAVRAVDDVLDDGRVIIVDASGDRRLVRRAHDLRDARLTCADRVVVDPSNRFAVAMVPREDTAQLLLEEAPDVSFADIGGLDAQIARIRDAVQLPFEHRDLYAAYGLTPPKGVLLYGPPGNGKTLIAKAIAHELAGDGARGVFLAVKGPELLNKYVGESERLIRLLFDRARERAASGQAVIVFIDEMDALLRTRGSGVSSDVETTIVPQFLAELDGVERLDNVIVIGASNRVDMIDPAVLRPGRLDVKIRVDRPDRDAALAITARYLTPRLPYADGVDAAALARTLVDDVYRRDGARRLGRAVLDDGSSRPLDLADVVSGAMLRNIVDRAKTAAVKASVGSGETVALDAAMIVAAVDDEHRSVRDTLGGIDAVQWAKVNALGDGHVVELRRDDDVVDNDGTNNDDDINNDNVSNNDGGAGDGSDRGRGRA</sequence>
<dbReference type="SMART" id="SM00382">
    <property type="entry name" value="AAA"/>
    <property type="match status" value="1"/>
</dbReference>
<dbReference type="PANTHER" id="PTHR23077:SF144">
    <property type="entry name" value="PROTEASOME-ASSOCIATED ATPASE"/>
    <property type="match status" value="1"/>
</dbReference>
<evidence type="ECO:0000256" key="2">
    <source>
        <dbReference type="ARBA" id="ARBA00022840"/>
    </source>
</evidence>
<reference evidence="8 9" key="1">
    <citation type="submission" date="2017-07" db="EMBL/GenBank/DDBJ databases">
        <title>Bifidobacterium novel species.</title>
        <authorList>
            <person name="Lugli G.A."/>
            <person name="Milani C."/>
            <person name="Duranti S."/>
            <person name="Mangifesta M."/>
        </authorList>
    </citation>
    <scope>NUCLEOTIDE SEQUENCE [LARGE SCALE GENOMIC DNA]</scope>
    <source>
        <strain evidence="9">Goo31D</strain>
    </source>
</reference>
<feature type="coiled-coil region" evidence="5">
    <location>
        <begin position="22"/>
        <end position="49"/>
    </location>
</feature>
<dbReference type="PROSITE" id="PS00674">
    <property type="entry name" value="AAA"/>
    <property type="match status" value="1"/>
</dbReference>
<feature type="domain" description="AAA+ ATPase" evidence="7">
    <location>
        <begin position="235"/>
        <end position="381"/>
    </location>
</feature>
<evidence type="ECO:0000313" key="8">
    <source>
        <dbReference type="EMBL" id="PLS28480.1"/>
    </source>
</evidence>
<dbReference type="EMBL" id="NMYC01000001">
    <property type="protein sequence ID" value="PLS28480.1"/>
    <property type="molecule type" value="Genomic_DNA"/>
</dbReference>
<dbReference type="NCBIfam" id="TIGR03689">
    <property type="entry name" value="pup_AAA"/>
    <property type="match status" value="1"/>
</dbReference>
<dbReference type="OrthoDB" id="9809379at2"/>
<dbReference type="InterPro" id="IPR050168">
    <property type="entry name" value="AAA_ATPase_domain"/>
</dbReference>
<comment type="caution">
    <text evidence="8">The sequence shown here is derived from an EMBL/GenBank/DDBJ whole genome shotgun (WGS) entry which is preliminary data.</text>
</comment>
<dbReference type="InterPro" id="IPR022482">
    <property type="entry name" value="Proteasome_ATPase"/>
</dbReference>
<dbReference type="FunFam" id="3.40.50.300:FF:001025">
    <property type="entry name" value="ATPase family, AAA domain-containing 2B"/>
    <property type="match status" value="1"/>
</dbReference>
<dbReference type="Gene3D" id="3.40.50.300">
    <property type="entry name" value="P-loop containing nucleotide triphosphate hydrolases"/>
    <property type="match status" value="1"/>
</dbReference>
<evidence type="ECO:0000256" key="1">
    <source>
        <dbReference type="ARBA" id="ARBA00022741"/>
    </source>
</evidence>
<organism evidence="8 9">
    <name type="scientific">Bifidobacterium anseris</name>
    <dbReference type="NCBI Taxonomy" id="2020963"/>
    <lineage>
        <taxon>Bacteria</taxon>
        <taxon>Bacillati</taxon>
        <taxon>Actinomycetota</taxon>
        <taxon>Actinomycetes</taxon>
        <taxon>Bifidobacteriales</taxon>
        <taxon>Bifidobacteriaceae</taxon>
        <taxon>Bifidobacterium</taxon>
    </lineage>
</organism>
<feature type="compositionally biased region" description="Acidic residues" evidence="6">
    <location>
        <begin position="520"/>
        <end position="534"/>
    </location>
</feature>
<name>A0A2N5J2N3_9BIFI</name>
<evidence type="ECO:0000256" key="6">
    <source>
        <dbReference type="SAM" id="MobiDB-lite"/>
    </source>
</evidence>
<dbReference type="GO" id="GO:0019941">
    <property type="term" value="P:modification-dependent protein catabolic process"/>
    <property type="evidence" value="ECO:0007669"/>
    <property type="project" value="InterPro"/>
</dbReference>
<evidence type="ECO:0000313" key="9">
    <source>
        <dbReference type="Proteomes" id="UP000234935"/>
    </source>
</evidence>
<comment type="similarity">
    <text evidence="4">Belongs to the AAA ATPase family.</text>
</comment>
<feature type="region of interest" description="Disordered" evidence="6">
    <location>
        <begin position="518"/>
        <end position="556"/>
    </location>
</feature>
<dbReference type="Pfam" id="PF16450">
    <property type="entry name" value="Prot_ATP_ID_OB_C"/>
    <property type="match status" value="1"/>
</dbReference>
<dbReference type="Gene3D" id="1.10.8.60">
    <property type="match status" value="1"/>
</dbReference>
<dbReference type="GO" id="GO:0016887">
    <property type="term" value="F:ATP hydrolysis activity"/>
    <property type="evidence" value="ECO:0007669"/>
    <property type="project" value="InterPro"/>
</dbReference>
<dbReference type="InterPro" id="IPR003960">
    <property type="entry name" value="ATPase_AAA_CS"/>
</dbReference>
<accession>A0A2N5J2N3</accession>
<dbReference type="InterPro" id="IPR003959">
    <property type="entry name" value="ATPase_AAA_core"/>
</dbReference>
<dbReference type="SUPFAM" id="SSF52540">
    <property type="entry name" value="P-loop containing nucleoside triphosphate hydrolases"/>
    <property type="match status" value="1"/>
</dbReference>
<evidence type="ECO:0000256" key="4">
    <source>
        <dbReference type="RuleBase" id="RU003651"/>
    </source>
</evidence>
<keyword evidence="3 5" id="KW-0175">Coiled coil</keyword>
<gene>
    <name evidence="8" type="ORF">CGZ88_0642</name>
</gene>
<dbReference type="Gene3D" id="2.40.50.140">
    <property type="entry name" value="Nucleic acid-binding proteins"/>
    <property type="match status" value="2"/>
</dbReference>